<feature type="transmembrane region" description="Helical" evidence="1">
    <location>
        <begin position="434"/>
        <end position="459"/>
    </location>
</feature>
<dbReference type="Proteomes" id="UP000305282">
    <property type="component" value="Unassembled WGS sequence"/>
</dbReference>
<evidence type="ECO:0000313" key="3">
    <source>
        <dbReference type="Proteomes" id="UP000305282"/>
    </source>
</evidence>
<evidence type="ECO:0008006" key="4">
    <source>
        <dbReference type="Google" id="ProtNLM"/>
    </source>
</evidence>
<dbReference type="AlphaFoldDB" id="A0A4S5EPX6"/>
<evidence type="ECO:0000256" key="1">
    <source>
        <dbReference type="SAM" id="Phobius"/>
    </source>
</evidence>
<keyword evidence="3" id="KW-1185">Reference proteome</keyword>
<feature type="transmembrane region" description="Helical" evidence="1">
    <location>
        <begin position="78"/>
        <end position="95"/>
    </location>
</feature>
<dbReference type="OrthoDB" id="3212150at2"/>
<sequence length="465" mass="48832">MLVAYPPALMYLGDSAAYLDQAWRDLWPGDWRPSGYPIFLRILDGPSHVTRIVVVQHLLTLAVAVALYAVALRAVRRPWLAALAAAPALLAPWVLDLGQFVLADSLFGVLVSAGVAVLAGWDRPRAVAAAGAGLLLGAALCVRTVGYGPLAVAVVVLVADAVAARGDRAPVRAAPVRAVAPVLAFVVAAAVPVGAYAGWSAAEGKGFAVSAHSGFFLYGRVAPFADCSTISRADLRTLCDPRPTDQRGSPVRYLWPADSPLRQGHRQIPPGREDLAGTFAHEVVREQPWALVTSSARYLAGYLYPVPYETPQTSRVDTWELPTRGTNVLAPDDAHADDGYFVATAVHSPPAGLLAAWSRLSYAPMPLVGLGLLAGVAASLLTAGRAIRARRAARRRGIGRPVDRPDVVGRLFWLAAGSGVSTLGLSAVTSGFDYRYLGAVIGPIALAAIIGASAFVAALRRRTAA</sequence>
<feature type="transmembrane region" description="Helical" evidence="1">
    <location>
        <begin position="367"/>
        <end position="387"/>
    </location>
</feature>
<keyword evidence="1" id="KW-1133">Transmembrane helix</keyword>
<keyword evidence="1" id="KW-0812">Transmembrane</keyword>
<reference evidence="2 3" key="1">
    <citation type="submission" date="2019-04" db="EMBL/GenBank/DDBJ databases">
        <title>Draft genome sequences for three unisolated Alnus-infective Frankia Sp+ strains, AgTrS, AiOr and AvVan, the first sequenced Frankia strains able to sporulate in-planta.</title>
        <authorList>
            <person name="Bethencourt L."/>
            <person name="Vautrin F."/>
            <person name="Taib N."/>
            <person name="Dubost A."/>
            <person name="Castro-Garcia L."/>
            <person name="Imbaud O."/>
            <person name="Abrouk D."/>
            <person name="Fournier P."/>
            <person name="Briolay J."/>
            <person name="Nguyen A."/>
            <person name="Normand P."/>
            <person name="Fernandez M.P."/>
            <person name="Brochier-Armanet C."/>
            <person name="Herrera-Belaroussi A."/>
        </authorList>
    </citation>
    <scope>NUCLEOTIDE SEQUENCE [LARGE SCALE GENOMIC DNA]</scope>
    <source>
        <strain evidence="2 3">AvVan</strain>
    </source>
</reference>
<feature type="transmembrane region" description="Helical" evidence="1">
    <location>
        <begin position="407"/>
        <end position="428"/>
    </location>
</feature>
<name>A0A4S5EPX6_9ACTN</name>
<proteinExistence type="predicted"/>
<feature type="transmembrane region" description="Helical" evidence="1">
    <location>
        <begin position="178"/>
        <end position="199"/>
    </location>
</feature>
<comment type="caution">
    <text evidence="2">The sequence shown here is derived from an EMBL/GenBank/DDBJ whole genome shotgun (WGS) entry which is preliminary data.</text>
</comment>
<feature type="transmembrane region" description="Helical" evidence="1">
    <location>
        <begin position="49"/>
        <end position="71"/>
    </location>
</feature>
<dbReference type="EMBL" id="SSXH01000253">
    <property type="protein sequence ID" value="THJ74384.1"/>
    <property type="molecule type" value="Genomic_DNA"/>
</dbReference>
<keyword evidence="1" id="KW-0472">Membrane</keyword>
<accession>A0A4S5EPX6</accession>
<evidence type="ECO:0000313" key="2">
    <source>
        <dbReference type="EMBL" id="THJ74384.1"/>
    </source>
</evidence>
<protein>
    <recommendedName>
        <fullName evidence="4">Glycosyltransferase RgtA/B/C/D-like domain-containing protein</fullName>
    </recommendedName>
</protein>
<gene>
    <name evidence="2" type="ORF">E7Y31_11750</name>
</gene>
<organism evidence="2 3">
    <name type="scientific">Candidatus Frankia alpina</name>
    <dbReference type="NCBI Taxonomy" id="2699483"/>
    <lineage>
        <taxon>Bacteria</taxon>
        <taxon>Bacillati</taxon>
        <taxon>Actinomycetota</taxon>
        <taxon>Actinomycetes</taxon>
        <taxon>Frankiales</taxon>
        <taxon>Frankiaceae</taxon>
        <taxon>Frankia</taxon>
    </lineage>
</organism>